<dbReference type="InterPro" id="IPR016161">
    <property type="entry name" value="Ald_DH/histidinol_DH"/>
</dbReference>
<dbReference type="Proteomes" id="UP000231742">
    <property type="component" value="Unassembled WGS sequence"/>
</dbReference>
<dbReference type="GO" id="GO:0004777">
    <property type="term" value="F:succinate-semialdehyde dehydrogenase (NAD+) activity"/>
    <property type="evidence" value="ECO:0007669"/>
    <property type="project" value="TreeGrafter"/>
</dbReference>
<comment type="caution">
    <text evidence="5">The sequence shown here is derived from an EMBL/GenBank/DDBJ whole genome shotgun (WGS) entry which is preliminary data.</text>
</comment>
<evidence type="ECO:0000313" key="6">
    <source>
        <dbReference type="Proteomes" id="UP000231742"/>
    </source>
</evidence>
<organism evidence="5 6">
    <name type="scientific">Salinibacterium amurskyense</name>
    <dbReference type="NCBI Taxonomy" id="205941"/>
    <lineage>
        <taxon>Bacteria</taxon>
        <taxon>Bacillati</taxon>
        <taxon>Actinomycetota</taxon>
        <taxon>Actinomycetes</taxon>
        <taxon>Micrococcales</taxon>
        <taxon>Microbacteriaceae</taxon>
        <taxon>Salinibacterium</taxon>
    </lineage>
</organism>
<evidence type="ECO:0000313" key="5">
    <source>
        <dbReference type="EMBL" id="PJJ81253.1"/>
    </source>
</evidence>
<comment type="similarity">
    <text evidence="1">Belongs to the aldehyde dehydrogenase family.</text>
</comment>
<dbReference type="AlphaFoldDB" id="A0A2M9D6W8"/>
<dbReference type="Pfam" id="PF00171">
    <property type="entry name" value="Aldedh"/>
    <property type="match status" value="1"/>
</dbReference>
<dbReference type="OrthoDB" id="6882680at2"/>
<protein>
    <submittedName>
        <fullName evidence="5">Succinate-semialdehyde dehydrogenase/glutarate-semialdehyde dehydrogenase</fullName>
    </submittedName>
</protein>
<dbReference type="EMBL" id="PGFH01000001">
    <property type="protein sequence ID" value="PJJ81253.1"/>
    <property type="molecule type" value="Genomic_DNA"/>
</dbReference>
<dbReference type="InterPro" id="IPR044148">
    <property type="entry name" value="ALDH_GabD1-like"/>
</dbReference>
<proteinExistence type="inferred from homology"/>
<gene>
    <name evidence="5" type="ORF">CLV85_0424</name>
</gene>
<accession>A0A2M9D6W8</accession>
<dbReference type="SUPFAM" id="SSF53720">
    <property type="entry name" value="ALDH-like"/>
    <property type="match status" value="1"/>
</dbReference>
<reference evidence="5 6" key="1">
    <citation type="submission" date="2017-11" db="EMBL/GenBank/DDBJ databases">
        <title>Genomic Encyclopedia of Archaeal and Bacterial Type Strains, Phase II (KMG-II): From Individual Species to Whole Genera.</title>
        <authorList>
            <person name="Goeker M."/>
        </authorList>
    </citation>
    <scope>NUCLEOTIDE SEQUENCE [LARGE SCALE GENOMIC DNA]</scope>
    <source>
        <strain evidence="5 6">DSM 16400</strain>
    </source>
</reference>
<name>A0A2M9D6W8_9MICO</name>
<evidence type="ECO:0000259" key="4">
    <source>
        <dbReference type="Pfam" id="PF00171"/>
    </source>
</evidence>
<dbReference type="InterPro" id="IPR016162">
    <property type="entry name" value="Ald_DH_N"/>
</dbReference>
<evidence type="ECO:0000256" key="2">
    <source>
        <dbReference type="ARBA" id="ARBA00022857"/>
    </source>
</evidence>
<sequence>MKTFQVINPYTGEEGPAHPAASDEVIEQIVAAAHSEYNGGMNRDQVKDRAAIVTRIADLLMERSAEFGEIIVREMGKPLAQAVGEVEFSADIFRYFADNAEEFLADEQIPAGAGTAWIRKSPIGPVLGIMPWNFPIYQIARFAGPSIILGNPVLIKPAQQCPESSAALEALIHEAGLPIGGYQNVLADNDQIAAMIDDPRIQGISLTGSERAGAIVGAAAGANLKKSVLELGGSDPFILMSTDDMEATVEAAVAARIDNNGQACNGAKRFVIIDSLYEEFAEKFSAAMGAITVGDPMDESTELGPMCSVAAAKGLEEQVAEAVAAGATLRVGTGKRDGTKFAPAVLENISPENPAYVTEFFGPVAQLHRVSSEEEAIVLANATPFGLGSYVFTTDAEQADRIADGIDAGMVYINEVGADAPELPFGGVKNSGTGRELGPYGVDEFVNRKLVKRP</sequence>
<keyword evidence="6" id="KW-1185">Reference proteome</keyword>
<dbReference type="Gene3D" id="3.40.605.10">
    <property type="entry name" value="Aldehyde Dehydrogenase, Chain A, domain 1"/>
    <property type="match status" value="1"/>
</dbReference>
<dbReference type="RefSeq" id="WP_100387959.1">
    <property type="nucleotide sequence ID" value="NZ_BMZU01000001.1"/>
</dbReference>
<evidence type="ECO:0000256" key="3">
    <source>
        <dbReference type="ARBA" id="ARBA00023002"/>
    </source>
</evidence>
<dbReference type="CDD" id="cd07100">
    <property type="entry name" value="ALDH_SSADH1_GabD1"/>
    <property type="match status" value="1"/>
</dbReference>
<dbReference type="Gene3D" id="3.40.309.10">
    <property type="entry name" value="Aldehyde Dehydrogenase, Chain A, domain 2"/>
    <property type="match status" value="1"/>
</dbReference>
<feature type="domain" description="Aldehyde dehydrogenase" evidence="4">
    <location>
        <begin position="2"/>
        <end position="451"/>
    </location>
</feature>
<dbReference type="InterPro" id="IPR016163">
    <property type="entry name" value="Ald_DH_C"/>
</dbReference>
<keyword evidence="3" id="KW-0560">Oxidoreductase</keyword>
<keyword evidence="2" id="KW-0521">NADP</keyword>
<dbReference type="FunFam" id="3.40.605.10:FF:000012">
    <property type="entry name" value="NAD-dependent succinate-semialdehyde dehydrogenase"/>
    <property type="match status" value="1"/>
</dbReference>
<dbReference type="GO" id="GO:0004030">
    <property type="term" value="F:aldehyde dehydrogenase [NAD(P)+] activity"/>
    <property type="evidence" value="ECO:0007669"/>
    <property type="project" value="InterPro"/>
</dbReference>
<evidence type="ECO:0000256" key="1">
    <source>
        <dbReference type="ARBA" id="ARBA00009986"/>
    </source>
</evidence>
<dbReference type="InterPro" id="IPR015590">
    <property type="entry name" value="Aldehyde_DH_dom"/>
</dbReference>
<dbReference type="PANTHER" id="PTHR43217">
    <property type="entry name" value="SUCCINATE SEMIALDEHYDE DEHYDROGENASE [NAD(P)+] SAD"/>
    <property type="match status" value="1"/>
</dbReference>
<dbReference type="PANTHER" id="PTHR43217:SF2">
    <property type="entry name" value="SUCCINATE-SEMIALDEHYDE DEHYDROGENASE [NADP(+)]"/>
    <property type="match status" value="1"/>
</dbReference>
<dbReference type="InterPro" id="IPR047110">
    <property type="entry name" value="GABD/Sad-like"/>
</dbReference>